<dbReference type="EMBL" id="CABWLC010000008">
    <property type="protein sequence ID" value="VXA83884.1"/>
    <property type="molecule type" value="Genomic_DNA"/>
</dbReference>
<protein>
    <submittedName>
        <fullName evidence="2">Uncharacterized protein</fullName>
    </submittedName>
</protein>
<sequence length="74" mass="8241">MMARVYRCQTLGYTAPLLFCVGSVHEQIVQVSQPVSTRRGSARGDCPTAGWHRVRPRPPDPARGDRFGQDLHHG</sequence>
<evidence type="ECO:0000313" key="3">
    <source>
        <dbReference type="Proteomes" id="UP000439123"/>
    </source>
</evidence>
<evidence type="ECO:0000256" key="1">
    <source>
        <dbReference type="SAM" id="MobiDB-lite"/>
    </source>
</evidence>
<organism evidence="2 3">
    <name type="scientific">Aeromonas veronii</name>
    <dbReference type="NCBI Taxonomy" id="654"/>
    <lineage>
        <taxon>Bacteria</taxon>
        <taxon>Pseudomonadati</taxon>
        <taxon>Pseudomonadota</taxon>
        <taxon>Gammaproteobacteria</taxon>
        <taxon>Aeromonadales</taxon>
        <taxon>Aeromonadaceae</taxon>
        <taxon>Aeromonas</taxon>
    </lineage>
</organism>
<reference evidence="2 3" key="1">
    <citation type="submission" date="2019-10" db="EMBL/GenBank/DDBJ databases">
        <authorList>
            <person name="Karimi E."/>
        </authorList>
    </citation>
    <scope>NUCLEOTIDE SEQUENCE [LARGE SCALE GENOMIC DNA]</scope>
    <source>
        <strain evidence="2">Aeromonas sp. 8C</strain>
    </source>
</reference>
<name>A0A653KXJ2_AERVE</name>
<feature type="region of interest" description="Disordered" evidence="1">
    <location>
        <begin position="34"/>
        <end position="74"/>
    </location>
</feature>
<evidence type="ECO:0000313" key="2">
    <source>
        <dbReference type="EMBL" id="VXA83884.1"/>
    </source>
</evidence>
<proteinExistence type="predicted"/>
<dbReference type="Proteomes" id="UP000439123">
    <property type="component" value="Unassembled WGS sequence"/>
</dbReference>
<dbReference type="AlphaFoldDB" id="A0A653KXJ2"/>
<feature type="compositionally biased region" description="Basic and acidic residues" evidence="1">
    <location>
        <begin position="57"/>
        <end position="74"/>
    </location>
</feature>
<gene>
    <name evidence="2" type="ORF">AERO8C_160037</name>
</gene>
<accession>A0A653KXJ2</accession>